<feature type="compositionally biased region" description="Basic and acidic residues" evidence="2">
    <location>
        <begin position="185"/>
        <end position="204"/>
    </location>
</feature>
<name>A0A8S1DW74_9INSE</name>
<sequence length="295" mass="33057">MERDTVLTALEALPEDQNAPLPDQLEEYLRAVARTGDSLLPWTSIKPLFQRKLALVLDDFILNPDSQSPDAFDATGMRTRLLQRLDSFDTCPFTLQRLAELLTTPRQQYNRIDKFMRAVEKNVLVVSGNDPPQVTANGLSEDNGLEAPEHKKPRIEEVEDKLDTETAVKEQNGNHVEDKKDEEEPTKGPEEDGEMKEEASKPEVEPVEPQIETETAEPPKEAAEEPEIAKESETPAPAEPAEEAEQREEHVAVSEDQEMPLVEKEAPLASPEKDLSDEKVSKALETEDVPMEEQS</sequence>
<evidence type="ECO:0000256" key="1">
    <source>
        <dbReference type="ARBA" id="ARBA00009207"/>
    </source>
</evidence>
<proteinExistence type="inferred from homology"/>
<feature type="compositionally biased region" description="Basic and acidic residues" evidence="2">
    <location>
        <begin position="261"/>
        <end position="285"/>
    </location>
</feature>
<dbReference type="AlphaFoldDB" id="A0A8S1DW74"/>
<feature type="compositionally biased region" description="Basic and acidic residues" evidence="2">
    <location>
        <begin position="217"/>
        <end position="233"/>
    </location>
</feature>
<protein>
    <submittedName>
        <fullName evidence="3">Uncharacterized protein</fullName>
    </submittedName>
</protein>
<comment type="similarity">
    <text evidence="1">Belongs to the PPP4R2 family.</text>
</comment>
<feature type="compositionally biased region" description="Polar residues" evidence="2">
    <location>
        <begin position="130"/>
        <end position="140"/>
    </location>
</feature>
<feature type="compositionally biased region" description="Basic and acidic residues" evidence="2">
    <location>
        <begin position="147"/>
        <end position="168"/>
    </location>
</feature>
<dbReference type="Pfam" id="PF09184">
    <property type="entry name" value="PPP4R2"/>
    <property type="match status" value="1"/>
</dbReference>
<comment type="caution">
    <text evidence="3">The sequence shown here is derived from an EMBL/GenBank/DDBJ whole genome shotgun (WGS) entry which is preliminary data.</text>
</comment>
<dbReference type="InterPro" id="IPR015267">
    <property type="entry name" value="PPP4R2"/>
</dbReference>
<dbReference type="PANTHER" id="PTHR16487">
    <property type="entry name" value="PPP4R2-RELATED PROTEIN"/>
    <property type="match status" value="1"/>
</dbReference>
<dbReference type="GO" id="GO:0005737">
    <property type="term" value="C:cytoplasm"/>
    <property type="evidence" value="ECO:0007669"/>
    <property type="project" value="TreeGrafter"/>
</dbReference>
<feature type="region of interest" description="Disordered" evidence="2">
    <location>
        <begin position="127"/>
        <end position="295"/>
    </location>
</feature>
<evidence type="ECO:0000256" key="2">
    <source>
        <dbReference type="SAM" id="MobiDB-lite"/>
    </source>
</evidence>
<accession>A0A8S1DW74</accession>
<dbReference type="PANTHER" id="PTHR16487:SF0">
    <property type="entry name" value="PROTEIN PHOSPHATASE 4 REGULATORY SUBUNIT 2-RELATED"/>
    <property type="match status" value="1"/>
</dbReference>
<dbReference type="EMBL" id="CADEPI010000347">
    <property type="protein sequence ID" value="CAB3384390.1"/>
    <property type="molecule type" value="Genomic_DNA"/>
</dbReference>
<dbReference type="Proteomes" id="UP000494165">
    <property type="component" value="Unassembled WGS sequence"/>
</dbReference>
<keyword evidence="4" id="KW-1185">Reference proteome</keyword>
<dbReference type="GO" id="GO:0005634">
    <property type="term" value="C:nucleus"/>
    <property type="evidence" value="ECO:0007669"/>
    <property type="project" value="TreeGrafter"/>
</dbReference>
<dbReference type="GO" id="GO:0030289">
    <property type="term" value="C:protein phosphatase 4 complex"/>
    <property type="evidence" value="ECO:0007669"/>
    <property type="project" value="InterPro"/>
</dbReference>
<dbReference type="GO" id="GO:0019888">
    <property type="term" value="F:protein phosphatase regulator activity"/>
    <property type="evidence" value="ECO:0007669"/>
    <property type="project" value="InterPro"/>
</dbReference>
<dbReference type="OrthoDB" id="341898at2759"/>
<evidence type="ECO:0000313" key="4">
    <source>
        <dbReference type="Proteomes" id="UP000494165"/>
    </source>
</evidence>
<evidence type="ECO:0000313" key="3">
    <source>
        <dbReference type="EMBL" id="CAB3384390.1"/>
    </source>
</evidence>
<gene>
    <name evidence="3" type="ORF">CLODIP_2_CD01241</name>
</gene>
<reference evidence="3 4" key="1">
    <citation type="submission" date="2020-04" db="EMBL/GenBank/DDBJ databases">
        <authorList>
            <person name="Alioto T."/>
            <person name="Alioto T."/>
            <person name="Gomez Garrido J."/>
        </authorList>
    </citation>
    <scope>NUCLEOTIDE SEQUENCE [LARGE SCALE GENOMIC DNA]</scope>
</reference>
<feature type="compositionally biased region" description="Acidic residues" evidence="2">
    <location>
        <begin position="286"/>
        <end position="295"/>
    </location>
</feature>
<organism evidence="3 4">
    <name type="scientific">Cloeon dipterum</name>
    <dbReference type="NCBI Taxonomy" id="197152"/>
    <lineage>
        <taxon>Eukaryota</taxon>
        <taxon>Metazoa</taxon>
        <taxon>Ecdysozoa</taxon>
        <taxon>Arthropoda</taxon>
        <taxon>Hexapoda</taxon>
        <taxon>Insecta</taxon>
        <taxon>Pterygota</taxon>
        <taxon>Palaeoptera</taxon>
        <taxon>Ephemeroptera</taxon>
        <taxon>Pisciforma</taxon>
        <taxon>Baetidae</taxon>
        <taxon>Cloeon</taxon>
    </lineage>
</organism>